<evidence type="ECO:0000313" key="2">
    <source>
        <dbReference type="EMBL" id="CAG6761444.1"/>
    </source>
</evidence>
<dbReference type="EMBL" id="HBUF01559174">
    <property type="protein sequence ID" value="CAG6761444.1"/>
    <property type="molecule type" value="Transcribed_RNA"/>
</dbReference>
<reference evidence="2" key="1">
    <citation type="submission" date="2021-05" db="EMBL/GenBank/DDBJ databases">
        <authorList>
            <person name="Alioto T."/>
            <person name="Alioto T."/>
            <person name="Gomez Garrido J."/>
        </authorList>
    </citation>
    <scope>NUCLEOTIDE SEQUENCE</scope>
</reference>
<proteinExistence type="predicted"/>
<sequence length="109" mass="12528">MCKGKGSTLTPCNIILVQAQPSHHAISYWSRPNPDPLHYHICPGPTLTPSTSHFLRKLRDNFRQSRASINEPPNETPQQLTQQPIKNQNTKHLNHENEILQRQFGMKLQ</sequence>
<dbReference type="AlphaFoldDB" id="A0A8D9EQP5"/>
<organism evidence="2">
    <name type="scientific">Cacopsylla melanoneura</name>
    <dbReference type="NCBI Taxonomy" id="428564"/>
    <lineage>
        <taxon>Eukaryota</taxon>
        <taxon>Metazoa</taxon>
        <taxon>Ecdysozoa</taxon>
        <taxon>Arthropoda</taxon>
        <taxon>Hexapoda</taxon>
        <taxon>Insecta</taxon>
        <taxon>Pterygota</taxon>
        <taxon>Neoptera</taxon>
        <taxon>Paraneoptera</taxon>
        <taxon>Hemiptera</taxon>
        <taxon>Sternorrhyncha</taxon>
        <taxon>Psylloidea</taxon>
        <taxon>Psyllidae</taxon>
        <taxon>Psyllinae</taxon>
        <taxon>Cacopsylla</taxon>
    </lineage>
</organism>
<accession>A0A8D9EQP5</accession>
<name>A0A8D9EQP5_9HEMI</name>
<feature type="region of interest" description="Disordered" evidence="1">
    <location>
        <begin position="62"/>
        <end position="109"/>
    </location>
</feature>
<protein>
    <submittedName>
        <fullName evidence="2">Uncharacterized protein</fullName>
    </submittedName>
</protein>
<evidence type="ECO:0000256" key="1">
    <source>
        <dbReference type="SAM" id="MobiDB-lite"/>
    </source>
</evidence>
<feature type="compositionally biased region" description="Polar residues" evidence="1">
    <location>
        <begin position="64"/>
        <end position="91"/>
    </location>
</feature>